<keyword evidence="4" id="KW-0804">Transcription</keyword>
<dbReference type="PANTHER" id="PTHR30537">
    <property type="entry name" value="HTH-TYPE TRANSCRIPTIONAL REGULATOR"/>
    <property type="match status" value="1"/>
</dbReference>
<dbReference type="Proteomes" id="UP001243844">
    <property type="component" value="Unassembled WGS sequence"/>
</dbReference>
<accession>A0AAW8JAT6</accession>
<evidence type="ECO:0000256" key="4">
    <source>
        <dbReference type="ARBA" id="ARBA00023163"/>
    </source>
</evidence>
<dbReference type="InterPro" id="IPR000847">
    <property type="entry name" value="LysR_HTH_N"/>
</dbReference>
<evidence type="ECO:0000256" key="2">
    <source>
        <dbReference type="ARBA" id="ARBA00023015"/>
    </source>
</evidence>
<dbReference type="InterPro" id="IPR058163">
    <property type="entry name" value="LysR-type_TF_proteobact-type"/>
</dbReference>
<dbReference type="Pfam" id="PF03466">
    <property type="entry name" value="LysR_substrate"/>
    <property type="match status" value="1"/>
</dbReference>
<evidence type="ECO:0000313" key="6">
    <source>
        <dbReference type="EMBL" id="MDQ8936949.1"/>
    </source>
</evidence>
<dbReference type="FunFam" id="1.10.10.10:FF:000001">
    <property type="entry name" value="LysR family transcriptional regulator"/>
    <property type="match status" value="1"/>
</dbReference>
<evidence type="ECO:0000256" key="1">
    <source>
        <dbReference type="ARBA" id="ARBA00009437"/>
    </source>
</evidence>
<dbReference type="GO" id="GO:0003700">
    <property type="term" value="F:DNA-binding transcription factor activity"/>
    <property type="evidence" value="ECO:0007669"/>
    <property type="project" value="InterPro"/>
</dbReference>
<keyword evidence="3" id="KW-0238">DNA-binding</keyword>
<dbReference type="GO" id="GO:0006351">
    <property type="term" value="P:DNA-templated transcription"/>
    <property type="evidence" value="ECO:0007669"/>
    <property type="project" value="TreeGrafter"/>
</dbReference>
<dbReference type="GO" id="GO:0043565">
    <property type="term" value="F:sequence-specific DNA binding"/>
    <property type="evidence" value="ECO:0007669"/>
    <property type="project" value="TreeGrafter"/>
</dbReference>
<evidence type="ECO:0000313" key="7">
    <source>
        <dbReference type="Proteomes" id="UP001243844"/>
    </source>
</evidence>
<dbReference type="AlphaFoldDB" id="A0AAW8JAT6"/>
<reference evidence="6" key="1">
    <citation type="submission" date="2023-08" db="EMBL/GenBank/DDBJ databases">
        <title>Emergence of clinically-relevant ST2 carbapenem-resistant Acinetobacter baumannii strains in hospital sewages in Zhejiang, East of China.</title>
        <authorList>
            <person name="Kaichao C."/>
            <person name="Zhang R."/>
        </authorList>
    </citation>
    <scope>NUCLEOTIDE SEQUENCE</scope>
    <source>
        <strain evidence="6">M-RB-37</strain>
    </source>
</reference>
<dbReference type="InterPro" id="IPR036388">
    <property type="entry name" value="WH-like_DNA-bd_sf"/>
</dbReference>
<dbReference type="InterPro" id="IPR005119">
    <property type="entry name" value="LysR_subst-bd"/>
</dbReference>
<dbReference type="SUPFAM" id="SSF53850">
    <property type="entry name" value="Periplasmic binding protein-like II"/>
    <property type="match status" value="1"/>
</dbReference>
<comment type="caution">
    <text evidence="6">The sequence shown here is derived from an EMBL/GenBank/DDBJ whole genome shotgun (WGS) entry which is preliminary data.</text>
</comment>
<organism evidence="6 7">
    <name type="scientific">Acinetobacter rudis</name>
    <dbReference type="NCBI Taxonomy" id="632955"/>
    <lineage>
        <taxon>Bacteria</taxon>
        <taxon>Pseudomonadati</taxon>
        <taxon>Pseudomonadota</taxon>
        <taxon>Gammaproteobacteria</taxon>
        <taxon>Moraxellales</taxon>
        <taxon>Moraxellaceae</taxon>
        <taxon>Acinetobacter</taxon>
    </lineage>
</organism>
<dbReference type="Gene3D" id="1.10.10.10">
    <property type="entry name" value="Winged helix-like DNA-binding domain superfamily/Winged helix DNA-binding domain"/>
    <property type="match status" value="1"/>
</dbReference>
<dbReference type="Gene3D" id="3.40.190.10">
    <property type="entry name" value="Periplasmic binding protein-like II"/>
    <property type="match status" value="2"/>
</dbReference>
<dbReference type="PANTHER" id="PTHR30537:SF74">
    <property type="entry name" value="HTH-TYPE TRANSCRIPTIONAL REGULATOR TRPI"/>
    <property type="match status" value="1"/>
</dbReference>
<evidence type="ECO:0000256" key="3">
    <source>
        <dbReference type="ARBA" id="ARBA00023125"/>
    </source>
</evidence>
<dbReference type="Pfam" id="PF00126">
    <property type="entry name" value="HTH_1"/>
    <property type="match status" value="1"/>
</dbReference>
<gene>
    <name evidence="6" type="ORF">RFH47_14595</name>
</gene>
<dbReference type="PROSITE" id="PS50931">
    <property type="entry name" value="HTH_LYSR"/>
    <property type="match status" value="1"/>
</dbReference>
<protein>
    <submittedName>
        <fullName evidence="6">LysR family transcriptional regulator</fullName>
    </submittedName>
</protein>
<evidence type="ECO:0000259" key="5">
    <source>
        <dbReference type="PROSITE" id="PS50931"/>
    </source>
</evidence>
<comment type="similarity">
    <text evidence="1">Belongs to the LysR transcriptional regulatory family.</text>
</comment>
<dbReference type="PRINTS" id="PR00039">
    <property type="entry name" value="HTHLYSR"/>
</dbReference>
<keyword evidence="2" id="KW-0805">Transcription regulation</keyword>
<feature type="domain" description="HTH lysR-type" evidence="5">
    <location>
        <begin position="6"/>
        <end position="63"/>
    </location>
</feature>
<dbReference type="InterPro" id="IPR036390">
    <property type="entry name" value="WH_DNA-bd_sf"/>
</dbReference>
<proteinExistence type="inferred from homology"/>
<name>A0AAW8JAT6_9GAMM</name>
<dbReference type="EMBL" id="JAVIDL010000040">
    <property type="protein sequence ID" value="MDQ8936949.1"/>
    <property type="molecule type" value="Genomic_DNA"/>
</dbReference>
<dbReference type="SUPFAM" id="SSF46785">
    <property type="entry name" value="Winged helix' DNA-binding domain"/>
    <property type="match status" value="1"/>
</dbReference>
<sequence>MIDHKVPLNSLKFFYYVAEFGSVSLAAEKLYLTQSAVSKQIKSLEQALMLQLFDRINKSLVLTNEGRILYVCCQQIFGQLQQCLGQIQHSTVQNKALVLSCEPTLSMKWLIPRLATVHQLNWGFEVILQTGGGPVDFKEQQIDLALRRNDFEWGTELYSEKLADEYMVLVQGQHSQIKRKLLWSRSRPHFDKQLRKYESITKRIPQSDWIALEHFYLCIEGCLAGWGETLLSIYMVEKELTYQTLQPVIPIFSDHSAYYLLSAAAFDSDPRKMVFMQWLQQEMLKTQQQFVM</sequence>